<comment type="caution">
    <text evidence="2">The sequence shown here is derived from an EMBL/GenBank/DDBJ whole genome shotgun (WGS) entry which is preliminary data.</text>
</comment>
<keyword evidence="3" id="KW-1185">Reference proteome</keyword>
<keyword evidence="1" id="KW-1133">Transmembrane helix</keyword>
<keyword evidence="1" id="KW-0472">Membrane</keyword>
<feature type="transmembrane region" description="Helical" evidence="1">
    <location>
        <begin position="177"/>
        <end position="194"/>
    </location>
</feature>
<feature type="transmembrane region" description="Helical" evidence="1">
    <location>
        <begin position="91"/>
        <end position="116"/>
    </location>
</feature>
<evidence type="ECO:0000313" key="2">
    <source>
        <dbReference type="EMBL" id="GMH66016.1"/>
    </source>
</evidence>
<accession>A0A9W7A8E2</accession>
<dbReference type="Proteomes" id="UP001165122">
    <property type="component" value="Unassembled WGS sequence"/>
</dbReference>
<evidence type="ECO:0000256" key="1">
    <source>
        <dbReference type="SAM" id="Phobius"/>
    </source>
</evidence>
<keyword evidence="1" id="KW-0812">Transmembrane</keyword>
<dbReference type="EMBL" id="BRXW01000557">
    <property type="protein sequence ID" value="GMH66016.1"/>
    <property type="molecule type" value="Genomic_DNA"/>
</dbReference>
<feature type="transmembrane region" description="Helical" evidence="1">
    <location>
        <begin position="20"/>
        <end position="40"/>
    </location>
</feature>
<sequence length="219" mass="23871">MSPIFVYVLQFVLLKTKFDLVTFTFVVGSVGFSVVIIWLNIKNAEEEVGNKFLGVMEILVSSLLAAVYKIQAFRWFSPHPTEFTMKTLQKIGVYGFVVSLGLSLIIDISIGGGGVVIDWEYQLLHMSFSVMFNVSINWGASKVAPIIVSLGTILGVPLVPLFLCVFYEVCEDLDAKGVVGVGLLGCVGGAVWRIEKLNDLKDSGGNVGGVEEEEQKNLV</sequence>
<organism evidence="2 3">
    <name type="scientific">Triparma laevis f. longispina</name>
    <dbReference type="NCBI Taxonomy" id="1714387"/>
    <lineage>
        <taxon>Eukaryota</taxon>
        <taxon>Sar</taxon>
        <taxon>Stramenopiles</taxon>
        <taxon>Ochrophyta</taxon>
        <taxon>Bolidophyceae</taxon>
        <taxon>Parmales</taxon>
        <taxon>Triparmaceae</taxon>
        <taxon>Triparma</taxon>
    </lineage>
</organism>
<gene>
    <name evidence="2" type="ORF">TrLO_g12438</name>
</gene>
<evidence type="ECO:0000313" key="3">
    <source>
        <dbReference type="Proteomes" id="UP001165122"/>
    </source>
</evidence>
<reference evidence="3" key="1">
    <citation type="journal article" date="2023" name="Commun. Biol.">
        <title>Genome analysis of Parmales, the sister group of diatoms, reveals the evolutionary specialization of diatoms from phago-mixotrophs to photoautotrophs.</title>
        <authorList>
            <person name="Ban H."/>
            <person name="Sato S."/>
            <person name="Yoshikawa S."/>
            <person name="Yamada K."/>
            <person name="Nakamura Y."/>
            <person name="Ichinomiya M."/>
            <person name="Sato N."/>
            <person name="Blanc-Mathieu R."/>
            <person name="Endo H."/>
            <person name="Kuwata A."/>
            <person name="Ogata H."/>
        </authorList>
    </citation>
    <scope>NUCLEOTIDE SEQUENCE [LARGE SCALE GENOMIC DNA]</scope>
    <source>
        <strain evidence="3">NIES 3700</strain>
    </source>
</reference>
<dbReference type="AlphaFoldDB" id="A0A9W7A8E2"/>
<dbReference type="OrthoDB" id="10491976at2759"/>
<protein>
    <submittedName>
        <fullName evidence="2">Uncharacterized protein</fullName>
    </submittedName>
</protein>
<feature type="transmembrane region" description="Helical" evidence="1">
    <location>
        <begin position="146"/>
        <end position="170"/>
    </location>
</feature>
<proteinExistence type="predicted"/>
<name>A0A9W7A8E2_9STRA</name>